<keyword evidence="4" id="KW-0808">Transferase</keyword>
<dbReference type="Gene3D" id="3.30.565.10">
    <property type="entry name" value="Histidine kinase-like ATPase, C-terminal domain"/>
    <property type="match status" value="1"/>
</dbReference>
<gene>
    <name evidence="11" type="ORF">ISU07_11625</name>
</gene>
<dbReference type="GO" id="GO:0016020">
    <property type="term" value="C:membrane"/>
    <property type="evidence" value="ECO:0007669"/>
    <property type="project" value="InterPro"/>
</dbReference>
<dbReference type="GO" id="GO:0000155">
    <property type="term" value="F:phosphorelay sensor kinase activity"/>
    <property type="evidence" value="ECO:0007669"/>
    <property type="project" value="InterPro"/>
</dbReference>
<feature type="transmembrane region" description="Helical" evidence="9">
    <location>
        <begin position="65"/>
        <end position="90"/>
    </location>
</feature>
<dbReference type="InterPro" id="IPR011712">
    <property type="entry name" value="Sig_transdc_His_kin_sub3_dim/P"/>
</dbReference>
<dbReference type="InterPro" id="IPR003594">
    <property type="entry name" value="HATPase_dom"/>
</dbReference>
<feature type="transmembrane region" description="Helical" evidence="9">
    <location>
        <begin position="214"/>
        <end position="235"/>
    </location>
</feature>
<dbReference type="SMART" id="SM00387">
    <property type="entry name" value="HATPase_c"/>
    <property type="match status" value="1"/>
</dbReference>
<sequence length="660" mass="70670">MRTRWVLAGTTALLYVVGSVVDLLVERASGWYAGGLRELLTFAPVVLASFAVGWLLVLRRAGGAIGWLLLANWLVLVSFGFASTYAGYSYSPTSHGDLPGARLAAIWDTHGWPLLFAPFLLVLLLLPNGTLLSRRWRWVVVLGVLSFSATTLSGVLGGERLDRPFEDVPSFDVLPAPVHAVLGLGLPGMTITVVLAATSLVLRYRRSDAVVRRQLKWIALAGCLLPVAILSSTFLDKTPDSSGLATWLPFVLLFMALPASIGVAVLRYRLWDVDRVVAATVAYAAVTALLAAAFVAVILVGGVLLGGGSPITTAAATLAVALAFRPVRATVQGRVERSLNPRRWSGEQLVDAFLADLRAGRREPEEVADTLARAVGDDDLRVYYWLPAQDSHADADGHLVADLPASPTARTPVRRGELHLGTVVHRPSVRRDLEHLLMRAGLAVEIARLRVEVRRQLAEVERSRARIVTAALDERRRLERDLHDGAQQQLVAIGLDLRHLQAGLEDDSPVRHQLDDSVQRLGSAIRELRELARGVRPATLDAGLGPALSELAGRAPVRTVLDVTDERFARDVETAAYFVVSEALANALKHARPALIEVLADRVEGRLVVVVTDDGPGGALAAPGSGLAGMGDRVAALGGTLTVDSPPAGGTRVRAELPCA</sequence>
<evidence type="ECO:0000256" key="5">
    <source>
        <dbReference type="ARBA" id="ARBA00022741"/>
    </source>
</evidence>
<dbReference type="EC" id="2.7.13.3" evidence="2"/>
<organism evidence="11 12">
    <name type="scientific">Nocardioides islandensis</name>
    <dbReference type="NCBI Taxonomy" id="433663"/>
    <lineage>
        <taxon>Bacteria</taxon>
        <taxon>Bacillati</taxon>
        <taxon>Actinomycetota</taxon>
        <taxon>Actinomycetes</taxon>
        <taxon>Propionibacteriales</taxon>
        <taxon>Nocardioidaceae</taxon>
        <taxon>Nocardioides</taxon>
    </lineage>
</organism>
<keyword evidence="6 11" id="KW-0418">Kinase</keyword>
<dbReference type="Proteomes" id="UP000640489">
    <property type="component" value="Unassembled WGS sequence"/>
</dbReference>
<dbReference type="Gene3D" id="1.20.5.1930">
    <property type="match status" value="1"/>
</dbReference>
<accession>A0A930VFS5</accession>
<dbReference type="GO" id="GO:0005524">
    <property type="term" value="F:ATP binding"/>
    <property type="evidence" value="ECO:0007669"/>
    <property type="project" value="UniProtKB-KW"/>
</dbReference>
<evidence type="ECO:0000256" key="3">
    <source>
        <dbReference type="ARBA" id="ARBA00022553"/>
    </source>
</evidence>
<evidence type="ECO:0000256" key="2">
    <source>
        <dbReference type="ARBA" id="ARBA00012438"/>
    </source>
</evidence>
<keyword evidence="8" id="KW-0902">Two-component regulatory system</keyword>
<dbReference type="EMBL" id="JADKPN010000006">
    <property type="protein sequence ID" value="MBF4763776.1"/>
    <property type="molecule type" value="Genomic_DNA"/>
</dbReference>
<evidence type="ECO:0000256" key="4">
    <source>
        <dbReference type="ARBA" id="ARBA00022679"/>
    </source>
</evidence>
<keyword evidence="5" id="KW-0547">Nucleotide-binding</keyword>
<keyword evidence="9" id="KW-1133">Transmembrane helix</keyword>
<feature type="domain" description="Histidine kinase/HSP90-like ATPase" evidence="10">
    <location>
        <begin position="571"/>
        <end position="660"/>
    </location>
</feature>
<keyword evidence="9" id="KW-0812">Transmembrane</keyword>
<proteinExistence type="predicted"/>
<reference evidence="11" key="1">
    <citation type="submission" date="2020-11" db="EMBL/GenBank/DDBJ databases">
        <title>Nocardioides sp. nov., isolated from Soil of Cynanchum wilfordii Hemsley rhizosphere.</title>
        <authorList>
            <person name="Lee J.-S."/>
            <person name="Suh M.K."/>
            <person name="Kim J.-S."/>
        </authorList>
    </citation>
    <scope>NUCLEOTIDE SEQUENCE</scope>
    <source>
        <strain evidence="11">KCTC 19275</strain>
    </source>
</reference>
<protein>
    <recommendedName>
        <fullName evidence="2">histidine kinase</fullName>
        <ecNumber evidence="2">2.7.13.3</ecNumber>
    </recommendedName>
</protein>
<evidence type="ECO:0000256" key="9">
    <source>
        <dbReference type="SAM" id="Phobius"/>
    </source>
</evidence>
<evidence type="ECO:0000256" key="1">
    <source>
        <dbReference type="ARBA" id="ARBA00000085"/>
    </source>
</evidence>
<feature type="transmembrane region" description="Helical" evidence="9">
    <location>
        <begin position="110"/>
        <end position="126"/>
    </location>
</feature>
<evidence type="ECO:0000256" key="6">
    <source>
        <dbReference type="ARBA" id="ARBA00022777"/>
    </source>
</evidence>
<comment type="caution">
    <text evidence="11">The sequence shown here is derived from an EMBL/GenBank/DDBJ whole genome shotgun (WGS) entry which is preliminary data.</text>
</comment>
<dbReference type="CDD" id="cd16917">
    <property type="entry name" value="HATPase_UhpB-NarQ-NarX-like"/>
    <property type="match status" value="1"/>
</dbReference>
<dbReference type="GO" id="GO:0046983">
    <property type="term" value="F:protein dimerization activity"/>
    <property type="evidence" value="ECO:0007669"/>
    <property type="project" value="InterPro"/>
</dbReference>
<evidence type="ECO:0000259" key="10">
    <source>
        <dbReference type="SMART" id="SM00387"/>
    </source>
</evidence>
<feature type="transmembrane region" description="Helical" evidence="9">
    <location>
        <begin position="178"/>
        <end position="202"/>
    </location>
</feature>
<evidence type="ECO:0000256" key="8">
    <source>
        <dbReference type="ARBA" id="ARBA00023012"/>
    </source>
</evidence>
<dbReference type="AlphaFoldDB" id="A0A930VFS5"/>
<evidence type="ECO:0000313" key="11">
    <source>
        <dbReference type="EMBL" id="MBF4763776.1"/>
    </source>
</evidence>
<keyword evidence="7" id="KW-0067">ATP-binding</keyword>
<dbReference type="SUPFAM" id="SSF55874">
    <property type="entry name" value="ATPase domain of HSP90 chaperone/DNA topoisomerase II/histidine kinase"/>
    <property type="match status" value="1"/>
</dbReference>
<feature type="transmembrane region" description="Helical" evidence="9">
    <location>
        <begin position="280"/>
        <end position="305"/>
    </location>
</feature>
<evidence type="ECO:0000256" key="7">
    <source>
        <dbReference type="ARBA" id="ARBA00022840"/>
    </source>
</evidence>
<dbReference type="PANTHER" id="PTHR24421">
    <property type="entry name" value="NITRATE/NITRITE SENSOR PROTEIN NARX-RELATED"/>
    <property type="match status" value="1"/>
</dbReference>
<feature type="transmembrane region" description="Helical" evidence="9">
    <location>
        <begin position="138"/>
        <end position="158"/>
    </location>
</feature>
<evidence type="ECO:0000313" key="12">
    <source>
        <dbReference type="Proteomes" id="UP000640489"/>
    </source>
</evidence>
<keyword evidence="3" id="KW-0597">Phosphoprotein</keyword>
<dbReference type="Pfam" id="PF02518">
    <property type="entry name" value="HATPase_c"/>
    <property type="match status" value="1"/>
</dbReference>
<feature type="transmembrane region" description="Helical" evidence="9">
    <location>
        <begin position="42"/>
        <end position="58"/>
    </location>
</feature>
<name>A0A930VFS5_9ACTN</name>
<dbReference type="InterPro" id="IPR036890">
    <property type="entry name" value="HATPase_C_sf"/>
</dbReference>
<comment type="catalytic activity">
    <reaction evidence="1">
        <text>ATP + protein L-histidine = ADP + protein N-phospho-L-histidine.</text>
        <dbReference type="EC" id="2.7.13.3"/>
    </reaction>
</comment>
<keyword evidence="9" id="KW-0472">Membrane</keyword>
<dbReference type="Pfam" id="PF07730">
    <property type="entry name" value="HisKA_3"/>
    <property type="match status" value="1"/>
</dbReference>
<dbReference type="InterPro" id="IPR050482">
    <property type="entry name" value="Sensor_HK_TwoCompSys"/>
</dbReference>
<dbReference type="RefSeq" id="WP_194706969.1">
    <property type="nucleotide sequence ID" value="NZ_JADKPN010000006.1"/>
</dbReference>
<feature type="transmembrane region" description="Helical" evidence="9">
    <location>
        <begin position="247"/>
        <end position="268"/>
    </location>
</feature>
<keyword evidence="12" id="KW-1185">Reference proteome</keyword>
<dbReference type="PANTHER" id="PTHR24421:SF10">
    <property type="entry name" value="NITRATE_NITRITE SENSOR PROTEIN NARQ"/>
    <property type="match status" value="1"/>
</dbReference>